<proteinExistence type="predicted"/>
<evidence type="ECO:0000313" key="3">
    <source>
        <dbReference type="Proteomes" id="UP000193834"/>
    </source>
</evidence>
<keyword evidence="2" id="KW-0282">Flagellum</keyword>
<reference evidence="2 3" key="1">
    <citation type="submission" date="2017-04" db="EMBL/GenBank/DDBJ databases">
        <authorList>
            <person name="Afonso C.L."/>
            <person name="Miller P.J."/>
            <person name="Scott M.A."/>
            <person name="Spackman E."/>
            <person name="Goraichik I."/>
            <person name="Dimitrov K.M."/>
            <person name="Suarez D.L."/>
            <person name="Swayne D.E."/>
        </authorList>
    </citation>
    <scope>NUCLEOTIDE SEQUENCE [LARGE SCALE GENOMIC DNA]</scope>
    <source>
        <strain evidence="2 3">11</strain>
    </source>
</reference>
<sequence length="62" mass="7037">MLNAITKQANNLWTEEDGLGTVELVVIIAIIVVIALLFRKQIESFITDLFNKTKTKSNEIFK</sequence>
<feature type="domain" description="Putative Flagellin Flp1-like" evidence="1">
    <location>
        <begin position="11"/>
        <end position="59"/>
    </location>
</feature>
<dbReference type="EMBL" id="FXAZ01000002">
    <property type="protein sequence ID" value="SMG35406.1"/>
    <property type="molecule type" value="Genomic_DNA"/>
</dbReference>
<name>A0A1X7K471_9BACL</name>
<dbReference type="InterPro" id="IPR031564">
    <property type="entry name" value="Flp1-like"/>
</dbReference>
<protein>
    <submittedName>
        <fullName evidence="2">Putative Flagellin, Flp1-like, domain</fullName>
    </submittedName>
</protein>
<keyword evidence="3" id="KW-1185">Reference proteome</keyword>
<gene>
    <name evidence="2" type="ORF">SAMN06295960_2030</name>
</gene>
<dbReference type="AlphaFoldDB" id="A0A1X7K471"/>
<dbReference type="Proteomes" id="UP000193834">
    <property type="component" value="Unassembled WGS sequence"/>
</dbReference>
<keyword evidence="2" id="KW-0969">Cilium</keyword>
<evidence type="ECO:0000313" key="2">
    <source>
        <dbReference type="EMBL" id="SMG35406.1"/>
    </source>
</evidence>
<accession>A0A1X7K471</accession>
<organism evidence="2 3">
    <name type="scientific">Paenibacillus aquistagni</name>
    <dbReference type="NCBI Taxonomy" id="1852522"/>
    <lineage>
        <taxon>Bacteria</taxon>
        <taxon>Bacillati</taxon>
        <taxon>Bacillota</taxon>
        <taxon>Bacilli</taxon>
        <taxon>Bacillales</taxon>
        <taxon>Paenibacillaceae</taxon>
        <taxon>Paenibacillus</taxon>
    </lineage>
</organism>
<dbReference type="RefSeq" id="WP_085494251.1">
    <property type="nucleotide sequence ID" value="NZ_FXAZ01000002.1"/>
</dbReference>
<keyword evidence="2" id="KW-0966">Cell projection</keyword>
<dbReference type="Pfam" id="PF16982">
    <property type="entry name" value="Flp1_like"/>
    <property type="match status" value="1"/>
</dbReference>
<dbReference type="STRING" id="1852522.SAMN06295960_2030"/>
<evidence type="ECO:0000259" key="1">
    <source>
        <dbReference type="Pfam" id="PF16982"/>
    </source>
</evidence>